<keyword evidence="1" id="KW-1133">Transmembrane helix</keyword>
<feature type="transmembrane region" description="Helical" evidence="1">
    <location>
        <begin position="177"/>
        <end position="196"/>
    </location>
</feature>
<feature type="transmembrane region" description="Helical" evidence="1">
    <location>
        <begin position="319"/>
        <end position="335"/>
    </location>
</feature>
<feature type="transmembrane region" description="Helical" evidence="1">
    <location>
        <begin position="394"/>
        <end position="414"/>
    </location>
</feature>
<sequence>MESQAAGNWTIAKLFRRRLLRFWREQWKVWRTALDWTVWLYVMIPGLWIGGGLYIDIWQHPPQWLVDLPIWAGERVPLIVIFLGRLRTFAEEADVLILLQKGKWGRGLVLRGAGYTAFILALITALVYVLLLPFLVSINHLAAPSIVSMFVYTWIWALIGAIWRNLIDARFHGFRKWAVKLTAMALLAVTYFIPIVLVGLDWIGLLLPMLIGVVVLLVFMRIKLRAGDTFDSDVQEEHKARLASTQLLLRGVMERKPRIRLNRPLVLRSSNRIFKRFDAETILSEMIMKAFIRRFSLIRLWFSFVGVSALALMLSPGGLKPFLVLILPLLLSAWVQSHWRDIMAETYVAQFRFTDTAMRQSAERVRFWLVVPSVALLSIISGLQSYGIGGALSAAPAVLIWIAVNKFQSAFMLLKPKKKGGNES</sequence>
<dbReference type="Proteomes" id="UP001596047">
    <property type="component" value="Unassembled WGS sequence"/>
</dbReference>
<protein>
    <submittedName>
        <fullName evidence="2">ABC transporter permease</fullName>
    </submittedName>
</protein>
<reference evidence="3" key="1">
    <citation type="journal article" date="2019" name="Int. J. Syst. Evol. Microbiol.">
        <title>The Global Catalogue of Microorganisms (GCM) 10K type strain sequencing project: providing services to taxonomists for standard genome sequencing and annotation.</title>
        <authorList>
            <consortium name="The Broad Institute Genomics Platform"/>
            <consortium name="The Broad Institute Genome Sequencing Center for Infectious Disease"/>
            <person name="Wu L."/>
            <person name="Ma J."/>
        </authorList>
    </citation>
    <scope>NUCLEOTIDE SEQUENCE [LARGE SCALE GENOMIC DNA]</scope>
    <source>
        <strain evidence="3">CGMCC 1.3240</strain>
    </source>
</reference>
<organism evidence="2 3">
    <name type="scientific">Paenibacillus solisilvae</name>
    <dbReference type="NCBI Taxonomy" id="2486751"/>
    <lineage>
        <taxon>Bacteria</taxon>
        <taxon>Bacillati</taxon>
        <taxon>Bacillota</taxon>
        <taxon>Bacilli</taxon>
        <taxon>Bacillales</taxon>
        <taxon>Paenibacillaceae</taxon>
        <taxon>Paenibacillus</taxon>
    </lineage>
</organism>
<keyword evidence="3" id="KW-1185">Reference proteome</keyword>
<dbReference type="EMBL" id="JBHSOW010000081">
    <property type="protein sequence ID" value="MFC5651879.1"/>
    <property type="molecule type" value="Genomic_DNA"/>
</dbReference>
<keyword evidence="1" id="KW-0472">Membrane</keyword>
<gene>
    <name evidence="2" type="ORF">ACFPYJ_22705</name>
</gene>
<keyword evidence="1" id="KW-0812">Transmembrane</keyword>
<feature type="transmembrane region" description="Helical" evidence="1">
    <location>
        <begin position="296"/>
        <end position="313"/>
    </location>
</feature>
<feature type="transmembrane region" description="Helical" evidence="1">
    <location>
        <begin position="141"/>
        <end position="165"/>
    </location>
</feature>
<evidence type="ECO:0000313" key="2">
    <source>
        <dbReference type="EMBL" id="MFC5651879.1"/>
    </source>
</evidence>
<dbReference type="Pfam" id="PF05975">
    <property type="entry name" value="EcsB"/>
    <property type="match status" value="1"/>
</dbReference>
<dbReference type="RefSeq" id="WP_379190513.1">
    <property type="nucleotide sequence ID" value="NZ_JBHSOW010000081.1"/>
</dbReference>
<proteinExistence type="predicted"/>
<accession>A0ABW0W493</accession>
<feature type="transmembrane region" description="Helical" evidence="1">
    <location>
        <begin position="36"/>
        <end position="55"/>
    </location>
</feature>
<feature type="transmembrane region" description="Helical" evidence="1">
    <location>
        <begin position="108"/>
        <end position="135"/>
    </location>
</feature>
<evidence type="ECO:0000313" key="3">
    <source>
        <dbReference type="Proteomes" id="UP001596047"/>
    </source>
</evidence>
<name>A0ABW0W493_9BACL</name>
<comment type="caution">
    <text evidence="2">The sequence shown here is derived from an EMBL/GenBank/DDBJ whole genome shotgun (WGS) entry which is preliminary data.</text>
</comment>
<evidence type="ECO:0000256" key="1">
    <source>
        <dbReference type="SAM" id="Phobius"/>
    </source>
</evidence>
<dbReference type="InterPro" id="IPR010288">
    <property type="entry name" value="EcsB_ABC"/>
</dbReference>
<feature type="transmembrane region" description="Helical" evidence="1">
    <location>
        <begin position="367"/>
        <end position="388"/>
    </location>
</feature>
<feature type="transmembrane region" description="Helical" evidence="1">
    <location>
        <begin position="202"/>
        <end position="220"/>
    </location>
</feature>